<dbReference type="EMBL" id="FQVN01000008">
    <property type="protein sequence ID" value="SHG31825.1"/>
    <property type="molecule type" value="Genomic_DNA"/>
</dbReference>
<keyword evidence="2" id="KW-0732">Signal</keyword>
<evidence type="ECO:0000313" key="4">
    <source>
        <dbReference type="Proteomes" id="UP000184501"/>
    </source>
</evidence>
<feature type="signal peptide" evidence="2">
    <location>
        <begin position="1"/>
        <end position="25"/>
    </location>
</feature>
<accession>A0A1M5IUI3</accession>
<name>A0A1M5IUI3_STRHI</name>
<feature type="region of interest" description="Disordered" evidence="1">
    <location>
        <begin position="82"/>
        <end position="103"/>
    </location>
</feature>
<organism evidence="3 4">
    <name type="scientific">Streptoalloteichus hindustanus</name>
    <dbReference type="NCBI Taxonomy" id="2017"/>
    <lineage>
        <taxon>Bacteria</taxon>
        <taxon>Bacillati</taxon>
        <taxon>Actinomycetota</taxon>
        <taxon>Actinomycetes</taxon>
        <taxon>Pseudonocardiales</taxon>
        <taxon>Pseudonocardiaceae</taxon>
        <taxon>Streptoalloteichus</taxon>
    </lineage>
</organism>
<dbReference type="AlphaFoldDB" id="A0A1M5IUI3"/>
<dbReference type="RefSeq" id="WP_073486907.1">
    <property type="nucleotide sequence ID" value="NZ_FQVN01000008.1"/>
</dbReference>
<proteinExistence type="predicted"/>
<dbReference type="Proteomes" id="UP000184501">
    <property type="component" value="Unassembled WGS sequence"/>
</dbReference>
<evidence type="ECO:0008006" key="5">
    <source>
        <dbReference type="Google" id="ProtNLM"/>
    </source>
</evidence>
<feature type="compositionally biased region" description="Basic and acidic residues" evidence="1">
    <location>
        <begin position="86"/>
        <end position="95"/>
    </location>
</feature>
<evidence type="ECO:0000256" key="2">
    <source>
        <dbReference type="SAM" id="SignalP"/>
    </source>
</evidence>
<reference evidence="3 4" key="1">
    <citation type="submission" date="2016-11" db="EMBL/GenBank/DDBJ databases">
        <authorList>
            <person name="Jaros S."/>
            <person name="Januszkiewicz K."/>
            <person name="Wedrychowicz H."/>
        </authorList>
    </citation>
    <scope>NUCLEOTIDE SEQUENCE [LARGE SCALE GENOMIC DNA]</scope>
    <source>
        <strain evidence="3 4">DSM 44523</strain>
    </source>
</reference>
<evidence type="ECO:0000256" key="1">
    <source>
        <dbReference type="SAM" id="MobiDB-lite"/>
    </source>
</evidence>
<evidence type="ECO:0000313" key="3">
    <source>
        <dbReference type="EMBL" id="SHG31825.1"/>
    </source>
</evidence>
<feature type="chain" id="PRO_5012183542" description="Small secreted domain" evidence="2">
    <location>
        <begin position="26"/>
        <end position="103"/>
    </location>
</feature>
<sequence length="103" mass="10836">MLKKTAGVVAAAAGAMAMMASPALAGGDSSDNDWNGSLNLIDENQIQVPIGVCENNIGIIAVVVPILSPMFMESCAASVATEEESDHIKVKDTRVNHHKHHSR</sequence>
<protein>
    <recommendedName>
        <fullName evidence="5">Small secreted domain</fullName>
    </recommendedName>
</protein>
<gene>
    <name evidence="3" type="ORF">SAMN05444320_1085</name>
</gene>
<keyword evidence="4" id="KW-1185">Reference proteome</keyword>